<dbReference type="InterPro" id="IPR001304">
    <property type="entry name" value="C-type_lectin-like"/>
</dbReference>
<comment type="caution">
    <text evidence="4">The sequence shown here is derived from an EMBL/GenBank/DDBJ whole genome shotgun (WGS) entry which is preliminary data.</text>
</comment>
<dbReference type="InterPro" id="IPR050111">
    <property type="entry name" value="C-type_lectin/snaclec_domain"/>
</dbReference>
<feature type="non-terminal residue" evidence="4">
    <location>
        <position position="1"/>
    </location>
</feature>
<organism evidence="4 5">
    <name type="scientific">Candidula unifasciata</name>
    <dbReference type="NCBI Taxonomy" id="100452"/>
    <lineage>
        <taxon>Eukaryota</taxon>
        <taxon>Metazoa</taxon>
        <taxon>Spiralia</taxon>
        <taxon>Lophotrochozoa</taxon>
        <taxon>Mollusca</taxon>
        <taxon>Gastropoda</taxon>
        <taxon>Heterobranchia</taxon>
        <taxon>Euthyneura</taxon>
        <taxon>Panpulmonata</taxon>
        <taxon>Eupulmonata</taxon>
        <taxon>Stylommatophora</taxon>
        <taxon>Helicina</taxon>
        <taxon>Helicoidea</taxon>
        <taxon>Geomitridae</taxon>
        <taxon>Candidula</taxon>
    </lineage>
</organism>
<feature type="chain" id="PRO_5035847701" description="C-type lectin domain-containing protein" evidence="2">
    <location>
        <begin position="17"/>
        <end position="154"/>
    </location>
</feature>
<keyword evidence="2" id="KW-0732">Signal</keyword>
<dbReference type="AlphaFoldDB" id="A0A8S3ZX70"/>
<protein>
    <recommendedName>
        <fullName evidence="3">C-type lectin domain-containing protein</fullName>
    </recommendedName>
</protein>
<dbReference type="Pfam" id="PF00059">
    <property type="entry name" value="Lectin_C"/>
    <property type="match status" value="1"/>
</dbReference>
<dbReference type="Proteomes" id="UP000678393">
    <property type="component" value="Unassembled WGS sequence"/>
</dbReference>
<accession>A0A8S3ZX70</accession>
<sequence length="154" mass="17347">ILCVFMLLLTAVVVSADCPGQALSTKCREGWTYFNGSCYGFGDVPRNWVDAAAYCFVHGAYLVEIESERENTWLVNTIKAINFGSIWIGGSEVLYRKAVVWAYSGNTLTYQDWSPGQPADPPGVLEDCTEIRQPFGYKWNDFQCDQLNRFVCET</sequence>
<reference evidence="4" key="1">
    <citation type="submission" date="2021-04" db="EMBL/GenBank/DDBJ databases">
        <authorList>
            <consortium name="Molecular Ecology Group"/>
        </authorList>
    </citation>
    <scope>NUCLEOTIDE SEQUENCE</scope>
</reference>
<dbReference type="InterPro" id="IPR018378">
    <property type="entry name" value="C-type_lectin_CS"/>
</dbReference>
<feature type="non-terminal residue" evidence="4">
    <location>
        <position position="154"/>
    </location>
</feature>
<evidence type="ECO:0000256" key="1">
    <source>
        <dbReference type="ARBA" id="ARBA00023157"/>
    </source>
</evidence>
<dbReference type="PANTHER" id="PTHR22803">
    <property type="entry name" value="MANNOSE, PHOSPHOLIPASE, LECTIN RECEPTOR RELATED"/>
    <property type="match status" value="1"/>
</dbReference>
<dbReference type="Gene3D" id="3.10.100.10">
    <property type="entry name" value="Mannose-Binding Protein A, subunit A"/>
    <property type="match status" value="1"/>
</dbReference>
<name>A0A8S3ZX70_9EUPU</name>
<evidence type="ECO:0000313" key="4">
    <source>
        <dbReference type="EMBL" id="CAG5132630.1"/>
    </source>
</evidence>
<feature type="signal peptide" evidence="2">
    <location>
        <begin position="1"/>
        <end position="16"/>
    </location>
</feature>
<gene>
    <name evidence="4" type="ORF">CUNI_LOCUS18188</name>
</gene>
<keyword evidence="1" id="KW-1015">Disulfide bond</keyword>
<dbReference type="SUPFAM" id="SSF56436">
    <property type="entry name" value="C-type lectin-like"/>
    <property type="match status" value="1"/>
</dbReference>
<dbReference type="EMBL" id="CAJHNH020005545">
    <property type="protein sequence ID" value="CAG5132630.1"/>
    <property type="molecule type" value="Genomic_DNA"/>
</dbReference>
<feature type="domain" description="C-type lectin" evidence="3">
    <location>
        <begin position="34"/>
        <end position="153"/>
    </location>
</feature>
<dbReference type="InterPro" id="IPR016186">
    <property type="entry name" value="C-type_lectin-like/link_sf"/>
</dbReference>
<dbReference type="CDD" id="cd00037">
    <property type="entry name" value="CLECT"/>
    <property type="match status" value="1"/>
</dbReference>
<dbReference type="PROSITE" id="PS00615">
    <property type="entry name" value="C_TYPE_LECTIN_1"/>
    <property type="match status" value="1"/>
</dbReference>
<evidence type="ECO:0000313" key="5">
    <source>
        <dbReference type="Proteomes" id="UP000678393"/>
    </source>
</evidence>
<dbReference type="OrthoDB" id="6271941at2759"/>
<evidence type="ECO:0000259" key="3">
    <source>
        <dbReference type="PROSITE" id="PS50041"/>
    </source>
</evidence>
<dbReference type="InterPro" id="IPR016187">
    <property type="entry name" value="CTDL_fold"/>
</dbReference>
<proteinExistence type="predicted"/>
<dbReference type="SMART" id="SM00034">
    <property type="entry name" value="CLECT"/>
    <property type="match status" value="1"/>
</dbReference>
<keyword evidence="5" id="KW-1185">Reference proteome</keyword>
<evidence type="ECO:0000256" key="2">
    <source>
        <dbReference type="SAM" id="SignalP"/>
    </source>
</evidence>
<dbReference type="PROSITE" id="PS50041">
    <property type="entry name" value="C_TYPE_LECTIN_2"/>
    <property type="match status" value="1"/>
</dbReference>